<dbReference type="InterPro" id="IPR050822">
    <property type="entry name" value="Cerebellin_Synaptic_Org"/>
</dbReference>
<evidence type="ECO:0000313" key="5">
    <source>
        <dbReference type="EMBL" id="EFX82177.1"/>
    </source>
</evidence>
<dbReference type="Proteomes" id="UP000000305">
    <property type="component" value="Unassembled WGS sequence"/>
</dbReference>
<dbReference type="AlphaFoldDB" id="E9GDZ6"/>
<dbReference type="OrthoDB" id="6372785at2759"/>
<keyword evidence="2" id="KW-0964">Secreted</keyword>
<dbReference type="PANTHER" id="PTHR22923">
    <property type="entry name" value="CEREBELLIN-RELATED"/>
    <property type="match status" value="1"/>
</dbReference>
<dbReference type="InterPro" id="IPR001073">
    <property type="entry name" value="C1q_dom"/>
</dbReference>
<evidence type="ECO:0000256" key="2">
    <source>
        <dbReference type="ARBA" id="ARBA00022525"/>
    </source>
</evidence>
<dbReference type="HOGENOM" id="CLU_068539_1_1_1"/>
<feature type="domain" description="C1q" evidence="4">
    <location>
        <begin position="7"/>
        <end position="145"/>
    </location>
</feature>
<gene>
    <name evidence="5" type="ORF">DAPPUDRAFT_316778</name>
</gene>
<dbReference type="SMART" id="SM00110">
    <property type="entry name" value="C1Q"/>
    <property type="match status" value="1"/>
</dbReference>
<dbReference type="InParanoid" id="E9GDZ6"/>
<dbReference type="PROSITE" id="PS50871">
    <property type="entry name" value="C1Q"/>
    <property type="match status" value="1"/>
</dbReference>
<sequence length="145" mass="15619">MIGTVDVKSTPTYFYAQMTSSYSTVNTAVPFGSAKVNVGNAFTPSTGIFVAPTQGRYYFAYSGISGSTGALRVDLQLKAGTANWALVGEANSNGGFQTCALHSTLDLLKGDQVRLYLTSGTIYENTQYLYTNYVGWLMEDTDLTV</sequence>
<evidence type="ECO:0000313" key="6">
    <source>
        <dbReference type="Proteomes" id="UP000000305"/>
    </source>
</evidence>
<proteinExistence type="predicted"/>
<dbReference type="Gene3D" id="2.60.120.40">
    <property type="match status" value="1"/>
</dbReference>
<protein>
    <recommendedName>
        <fullName evidence="4">C1q domain-containing protein</fullName>
    </recommendedName>
</protein>
<dbReference type="GO" id="GO:0005615">
    <property type="term" value="C:extracellular space"/>
    <property type="evidence" value="ECO:0000318"/>
    <property type="project" value="GO_Central"/>
</dbReference>
<dbReference type="Pfam" id="PF00386">
    <property type="entry name" value="C1q"/>
    <property type="match status" value="1"/>
</dbReference>
<evidence type="ECO:0000256" key="3">
    <source>
        <dbReference type="ARBA" id="ARBA00022729"/>
    </source>
</evidence>
<dbReference type="InterPro" id="IPR008983">
    <property type="entry name" value="Tumour_necrosis_fac-like_dom"/>
</dbReference>
<name>E9GDZ6_DAPPU</name>
<organism evidence="5 6">
    <name type="scientific">Daphnia pulex</name>
    <name type="common">Water flea</name>
    <dbReference type="NCBI Taxonomy" id="6669"/>
    <lineage>
        <taxon>Eukaryota</taxon>
        <taxon>Metazoa</taxon>
        <taxon>Ecdysozoa</taxon>
        <taxon>Arthropoda</taxon>
        <taxon>Crustacea</taxon>
        <taxon>Branchiopoda</taxon>
        <taxon>Diplostraca</taxon>
        <taxon>Cladocera</taxon>
        <taxon>Anomopoda</taxon>
        <taxon>Daphniidae</taxon>
        <taxon>Daphnia</taxon>
    </lineage>
</organism>
<reference evidence="5 6" key="1">
    <citation type="journal article" date="2011" name="Science">
        <title>The ecoresponsive genome of Daphnia pulex.</title>
        <authorList>
            <person name="Colbourne J.K."/>
            <person name="Pfrender M.E."/>
            <person name="Gilbert D."/>
            <person name="Thomas W.K."/>
            <person name="Tucker A."/>
            <person name="Oakley T.H."/>
            <person name="Tokishita S."/>
            <person name="Aerts A."/>
            <person name="Arnold G.J."/>
            <person name="Basu M.K."/>
            <person name="Bauer D.J."/>
            <person name="Caceres C.E."/>
            <person name="Carmel L."/>
            <person name="Casola C."/>
            <person name="Choi J.H."/>
            <person name="Detter J.C."/>
            <person name="Dong Q."/>
            <person name="Dusheyko S."/>
            <person name="Eads B.D."/>
            <person name="Frohlich T."/>
            <person name="Geiler-Samerotte K.A."/>
            <person name="Gerlach D."/>
            <person name="Hatcher P."/>
            <person name="Jogdeo S."/>
            <person name="Krijgsveld J."/>
            <person name="Kriventseva E.V."/>
            <person name="Kultz D."/>
            <person name="Laforsch C."/>
            <person name="Lindquist E."/>
            <person name="Lopez J."/>
            <person name="Manak J.R."/>
            <person name="Muller J."/>
            <person name="Pangilinan J."/>
            <person name="Patwardhan R.P."/>
            <person name="Pitluck S."/>
            <person name="Pritham E.J."/>
            <person name="Rechtsteiner A."/>
            <person name="Rho M."/>
            <person name="Rogozin I.B."/>
            <person name="Sakarya O."/>
            <person name="Salamov A."/>
            <person name="Schaack S."/>
            <person name="Shapiro H."/>
            <person name="Shiga Y."/>
            <person name="Skalitzky C."/>
            <person name="Smith Z."/>
            <person name="Souvorov A."/>
            <person name="Sung W."/>
            <person name="Tang Z."/>
            <person name="Tsuchiya D."/>
            <person name="Tu H."/>
            <person name="Vos H."/>
            <person name="Wang M."/>
            <person name="Wolf Y.I."/>
            <person name="Yamagata H."/>
            <person name="Yamada T."/>
            <person name="Ye Y."/>
            <person name="Shaw J.R."/>
            <person name="Andrews J."/>
            <person name="Crease T.J."/>
            <person name="Tang H."/>
            <person name="Lucas S.M."/>
            <person name="Robertson H.M."/>
            <person name="Bork P."/>
            <person name="Koonin E.V."/>
            <person name="Zdobnov E.M."/>
            <person name="Grigoriev I.V."/>
            <person name="Lynch M."/>
            <person name="Boore J.L."/>
        </authorList>
    </citation>
    <scope>NUCLEOTIDE SEQUENCE [LARGE SCALE GENOMIC DNA]</scope>
</reference>
<dbReference type="SUPFAM" id="SSF49842">
    <property type="entry name" value="TNF-like"/>
    <property type="match status" value="1"/>
</dbReference>
<dbReference type="PhylomeDB" id="E9GDZ6"/>
<comment type="subcellular location">
    <subcellularLocation>
        <location evidence="1">Secreted</location>
    </subcellularLocation>
</comment>
<dbReference type="EMBL" id="GL732540">
    <property type="protein sequence ID" value="EFX82177.1"/>
    <property type="molecule type" value="Genomic_DNA"/>
</dbReference>
<keyword evidence="6" id="KW-1185">Reference proteome</keyword>
<evidence type="ECO:0000256" key="1">
    <source>
        <dbReference type="ARBA" id="ARBA00004613"/>
    </source>
</evidence>
<evidence type="ECO:0000259" key="4">
    <source>
        <dbReference type="PROSITE" id="PS50871"/>
    </source>
</evidence>
<keyword evidence="3" id="KW-0732">Signal</keyword>
<accession>E9GDZ6</accession>
<dbReference type="PANTHER" id="PTHR22923:SF62">
    <property type="entry name" value="CVP18"/>
    <property type="match status" value="1"/>
</dbReference>
<dbReference type="PRINTS" id="PR00007">
    <property type="entry name" value="COMPLEMNTC1Q"/>
</dbReference>
<dbReference type="KEGG" id="dpx:DAPPUDRAFT_316778"/>